<dbReference type="PhylomeDB" id="A0A060T552"/>
<dbReference type="InterPro" id="IPR039127">
    <property type="entry name" value="Trm112"/>
</dbReference>
<name>A0A060T552_BLAAD</name>
<proteinExistence type="inferred from homology"/>
<dbReference type="GO" id="GO:0046982">
    <property type="term" value="F:protein heterodimerization activity"/>
    <property type="evidence" value="ECO:0007669"/>
    <property type="project" value="InterPro"/>
</dbReference>
<dbReference type="EMBL" id="HG937693">
    <property type="protein sequence ID" value="CDP34296.1"/>
    <property type="molecule type" value="Genomic_DNA"/>
</dbReference>
<gene>
    <name evidence="2" type="ORF">GNLVRS02_ARAD1C09174g</name>
</gene>
<sequence length="133" mass="15014">MKFLTTNFVQCAVRSCAKSGKEFPLKYDVNPAQDLAHQPTDFDPMFVINIIPKLDWQALVLVARELGNESLPSDKPDLDMLEEDERDTLIQNLHSLLVETRIMSGQAVCRNCGHIYHIKNGIANFLLPPHLAN</sequence>
<dbReference type="AlphaFoldDB" id="A0A060T552"/>
<dbReference type="GO" id="GO:0070476">
    <property type="term" value="P:rRNA (guanine-N7)-methylation"/>
    <property type="evidence" value="ECO:0007669"/>
    <property type="project" value="TreeGrafter"/>
</dbReference>
<evidence type="ECO:0000256" key="1">
    <source>
        <dbReference type="ARBA" id="ARBA00007980"/>
    </source>
</evidence>
<dbReference type="Pfam" id="PF03966">
    <property type="entry name" value="Trm112p"/>
    <property type="match status" value="1"/>
</dbReference>
<protein>
    <submittedName>
        <fullName evidence="2">ARAD1C09174p</fullName>
    </submittedName>
</protein>
<dbReference type="InterPro" id="IPR005651">
    <property type="entry name" value="Trm112-like"/>
</dbReference>
<dbReference type="Gene3D" id="2.20.25.10">
    <property type="match status" value="1"/>
</dbReference>
<dbReference type="PANTHER" id="PTHR12773:SF0">
    <property type="entry name" value="MULTIFUNCTIONAL METHYLTRANSFERASE SUBUNIT TRM112-LIKE PROTEIN"/>
    <property type="match status" value="1"/>
</dbReference>
<reference evidence="2" key="1">
    <citation type="submission" date="2014-02" db="EMBL/GenBank/DDBJ databases">
        <authorList>
            <person name="Genoscope - CEA"/>
        </authorList>
    </citation>
    <scope>NUCLEOTIDE SEQUENCE</scope>
    <source>
        <strain evidence="2">LS3</strain>
    </source>
</reference>
<reference evidence="2" key="2">
    <citation type="submission" date="2014-06" db="EMBL/GenBank/DDBJ databases">
        <title>The complete genome of Blastobotrys (Arxula) adeninivorans LS3 - a yeast of biotechnological interest.</title>
        <authorList>
            <person name="Kunze G."/>
            <person name="Gaillardin C."/>
            <person name="Czernicka M."/>
            <person name="Durrens P."/>
            <person name="Martin T."/>
            <person name="Boer E."/>
            <person name="Gabaldon T."/>
            <person name="Cruz J."/>
            <person name="Talla E."/>
            <person name="Marck C."/>
            <person name="Goffeau A."/>
            <person name="Barbe V."/>
            <person name="Baret P."/>
            <person name="Baronian K."/>
            <person name="Beier S."/>
            <person name="Bleykasten C."/>
            <person name="Bode R."/>
            <person name="Casaregola S."/>
            <person name="Despons L."/>
            <person name="Fairhead C."/>
            <person name="Giersberg M."/>
            <person name="Gierski P."/>
            <person name="Hahnel U."/>
            <person name="Hartmann A."/>
            <person name="Jankowska D."/>
            <person name="Jubin C."/>
            <person name="Jung P."/>
            <person name="Lafontaine I."/>
            <person name="Leh-Louis V."/>
            <person name="Lemaire M."/>
            <person name="Marcet-Houben M."/>
            <person name="Mascher M."/>
            <person name="Morel G."/>
            <person name="Richard G.-F."/>
            <person name="Riechen J."/>
            <person name="Sacerdot C."/>
            <person name="Sarkar A."/>
            <person name="Savel G."/>
            <person name="Schacherer J."/>
            <person name="Sherman D."/>
            <person name="Straub M.-L."/>
            <person name="Stein N."/>
            <person name="Thierry A."/>
            <person name="Trautwein-Schult A."/>
            <person name="Westhof E."/>
            <person name="Worch S."/>
            <person name="Dujon B."/>
            <person name="Souciet J.-L."/>
            <person name="Wincker P."/>
            <person name="Scholz U."/>
            <person name="Neuveglise N."/>
        </authorList>
    </citation>
    <scope>NUCLEOTIDE SEQUENCE</scope>
    <source>
        <strain evidence="2">LS3</strain>
    </source>
</reference>
<accession>A0A060T552</accession>
<dbReference type="GO" id="GO:0030488">
    <property type="term" value="P:tRNA methylation"/>
    <property type="evidence" value="ECO:0007669"/>
    <property type="project" value="TreeGrafter"/>
</dbReference>
<dbReference type="PANTHER" id="PTHR12773">
    <property type="entry name" value="UPF0315 PROTEIN-RELATED"/>
    <property type="match status" value="1"/>
</dbReference>
<comment type="similarity">
    <text evidence="1">Belongs to the TRM112 family.</text>
</comment>
<evidence type="ECO:0000313" key="2">
    <source>
        <dbReference type="EMBL" id="CDP34296.1"/>
    </source>
</evidence>
<organism evidence="2">
    <name type="scientific">Blastobotrys adeninivorans</name>
    <name type="common">Yeast</name>
    <name type="synonym">Arxula adeninivorans</name>
    <dbReference type="NCBI Taxonomy" id="409370"/>
    <lineage>
        <taxon>Eukaryota</taxon>
        <taxon>Fungi</taxon>
        <taxon>Dikarya</taxon>
        <taxon>Ascomycota</taxon>
        <taxon>Saccharomycotina</taxon>
        <taxon>Dipodascomycetes</taxon>
        <taxon>Dipodascales</taxon>
        <taxon>Trichomonascaceae</taxon>
        <taxon>Blastobotrys</taxon>
    </lineage>
</organism>